<evidence type="ECO:0000256" key="1">
    <source>
        <dbReference type="ARBA" id="ARBA00006227"/>
    </source>
</evidence>
<dbReference type="InterPro" id="IPR005822">
    <property type="entry name" value="Ribosomal_uL13"/>
</dbReference>
<keyword evidence="2" id="KW-0689">Ribosomal protein</keyword>
<dbReference type="Proteomes" id="UP001153678">
    <property type="component" value="Unassembled WGS sequence"/>
</dbReference>
<dbReference type="GO" id="GO:0006412">
    <property type="term" value="P:translation"/>
    <property type="evidence" value="ECO:0007669"/>
    <property type="project" value="InterPro"/>
</dbReference>
<evidence type="ECO:0000256" key="3">
    <source>
        <dbReference type="ARBA" id="ARBA00023274"/>
    </source>
</evidence>
<dbReference type="Gene3D" id="6.10.250.3250">
    <property type="match status" value="1"/>
</dbReference>
<accession>A0A9W4WPS2</accession>
<dbReference type="FunFam" id="3.90.1180.10:FF:000002">
    <property type="entry name" value="60S ribosomal protein L16"/>
    <property type="match status" value="1"/>
</dbReference>
<evidence type="ECO:0000313" key="5">
    <source>
        <dbReference type="Proteomes" id="UP001153678"/>
    </source>
</evidence>
<dbReference type="GO" id="GO:0017148">
    <property type="term" value="P:negative regulation of translation"/>
    <property type="evidence" value="ECO:0007669"/>
    <property type="project" value="TreeGrafter"/>
</dbReference>
<dbReference type="CDD" id="cd00392">
    <property type="entry name" value="Ribosomal_L13"/>
    <property type="match status" value="1"/>
</dbReference>
<dbReference type="Pfam" id="PF00572">
    <property type="entry name" value="Ribosomal_L13"/>
    <property type="match status" value="1"/>
</dbReference>
<name>A0A9W4WPS2_9GLOM</name>
<dbReference type="OrthoDB" id="1882297at2759"/>
<dbReference type="GO" id="GO:0003735">
    <property type="term" value="F:structural constituent of ribosome"/>
    <property type="evidence" value="ECO:0007669"/>
    <property type="project" value="InterPro"/>
</dbReference>
<keyword evidence="5" id="KW-1185">Reference proteome</keyword>
<protein>
    <submittedName>
        <fullName evidence="4">15850_t:CDS:1</fullName>
    </submittedName>
</protein>
<sequence length="285" mass="33008">MNTFEKVVVVDGKGHLLGRLASIVAKQILNGQKVVIVRAEELNVSGSFFRNKIKYHDYLRKRMIVNPARGPFHFRAPSKIFYKTIRGMIPHKTSRGTEALKRLKIFEGIPPPYDKTKRMVVPDALRVLRLKPGRKYTTISRLSNEVGWKYGEVIEQLEEKRKIKSKEFYERKKKSANIKSRALKNKAEDLSKVQQSISALVEPNKFFANCKLWKIDISLEDEHIIVDREGGKERIRLFDNEDLASQQPLSSWRFDKMKALFSLKADDYPQYESLEVMAKVLLIGL</sequence>
<dbReference type="SUPFAM" id="SSF52161">
    <property type="entry name" value="Ribosomal protein L13"/>
    <property type="match status" value="1"/>
</dbReference>
<dbReference type="PANTHER" id="PTHR11545:SF3">
    <property type="entry name" value="LARGE RIBOSOMAL SUBUNIT PROTEIN UL13"/>
    <property type="match status" value="1"/>
</dbReference>
<dbReference type="EMBL" id="CAMKVN010000054">
    <property type="protein sequence ID" value="CAI2162820.1"/>
    <property type="molecule type" value="Genomic_DNA"/>
</dbReference>
<dbReference type="PANTHER" id="PTHR11545">
    <property type="entry name" value="RIBOSOMAL PROTEIN L13"/>
    <property type="match status" value="1"/>
</dbReference>
<reference evidence="4" key="1">
    <citation type="submission" date="2022-08" db="EMBL/GenBank/DDBJ databases">
        <authorList>
            <person name="Kallberg Y."/>
            <person name="Tangrot J."/>
            <person name="Rosling A."/>
        </authorList>
    </citation>
    <scope>NUCLEOTIDE SEQUENCE</scope>
    <source>
        <strain evidence="4">Wild A</strain>
    </source>
</reference>
<dbReference type="AlphaFoldDB" id="A0A9W4WPS2"/>
<dbReference type="InterPro" id="IPR005755">
    <property type="entry name" value="Ribosomal_uL13_euk/arc"/>
</dbReference>
<dbReference type="InterPro" id="IPR036899">
    <property type="entry name" value="Ribosomal_uL13_sf"/>
</dbReference>
<organism evidence="4 5">
    <name type="scientific">Funneliformis geosporum</name>
    <dbReference type="NCBI Taxonomy" id="1117311"/>
    <lineage>
        <taxon>Eukaryota</taxon>
        <taxon>Fungi</taxon>
        <taxon>Fungi incertae sedis</taxon>
        <taxon>Mucoromycota</taxon>
        <taxon>Glomeromycotina</taxon>
        <taxon>Glomeromycetes</taxon>
        <taxon>Glomerales</taxon>
        <taxon>Glomeraceae</taxon>
        <taxon>Funneliformis</taxon>
    </lineage>
</organism>
<gene>
    <name evidence="4" type="ORF">FWILDA_LOCUS756</name>
</gene>
<evidence type="ECO:0000313" key="4">
    <source>
        <dbReference type="EMBL" id="CAI2162820.1"/>
    </source>
</evidence>
<evidence type="ECO:0000256" key="2">
    <source>
        <dbReference type="ARBA" id="ARBA00022980"/>
    </source>
</evidence>
<dbReference type="GO" id="GO:0022625">
    <property type="term" value="C:cytosolic large ribosomal subunit"/>
    <property type="evidence" value="ECO:0007669"/>
    <property type="project" value="TreeGrafter"/>
</dbReference>
<comment type="caution">
    <text evidence="4">The sequence shown here is derived from an EMBL/GenBank/DDBJ whole genome shotgun (WGS) entry which is preliminary data.</text>
</comment>
<comment type="similarity">
    <text evidence="1">Belongs to the universal ribosomal protein uL13 family.</text>
</comment>
<proteinExistence type="inferred from homology"/>
<dbReference type="NCBIfam" id="TIGR01077">
    <property type="entry name" value="L13_A_E"/>
    <property type="match status" value="1"/>
</dbReference>
<dbReference type="HAMAP" id="MF_01366">
    <property type="entry name" value="Ribosomal_uL13"/>
    <property type="match status" value="1"/>
</dbReference>
<keyword evidence="3" id="KW-0687">Ribonucleoprotein</keyword>
<dbReference type="GO" id="GO:0003729">
    <property type="term" value="F:mRNA binding"/>
    <property type="evidence" value="ECO:0007669"/>
    <property type="project" value="TreeGrafter"/>
</dbReference>
<dbReference type="Gene3D" id="3.90.1180.10">
    <property type="entry name" value="Ribosomal protein L13"/>
    <property type="match status" value="1"/>
</dbReference>